<name>A0ABN9BT22_9NEOB</name>
<sequence length="47" mass="4924">MPISVANQFLSVPPNSSNQCQLVPPISAIFECCLSVPTSDACQCPSV</sequence>
<keyword evidence="2" id="KW-1185">Reference proteome</keyword>
<gene>
    <name evidence="1" type="ORF">SPARVUS_LOCUS3639621</name>
</gene>
<accession>A0ABN9BT22</accession>
<comment type="caution">
    <text evidence="1">The sequence shown here is derived from an EMBL/GenBank/DDBJ whole genome shotgun (WGS) entry which is preliminary data.</text>
</comment>
<organism evidence="1 2">
    <name type="scientific">Staurois parvus</name>
    <dbReference type="NCBI Taxonomy" id="386267"/>
    <lineage>
        <taxon>Eukaryota</taxon>
        <taxon>Metazoa</taxon>
        <taxon>Chordata</taxon>
        <taxon>Craniata</taxon>
        <taxon>Vertebrata</taxon>
        <taxon>Euteleostomi</taxon>
        <taxon>Amphibia</taxon>
        <taxon>Batrachia</taxon>
        <taxon>Anura</taxon>
        <taxon>Neobatrachia</taxon>
        <taxon>Ranoidea</taxon>
        <taxon>Ranidae</taxon>
        <taxon>Staurois</taxon>
    </lineage>
</organism>
<dbReference type="Proteomes" id="UP001162483">
    <property type="component" value="Unassembled WGS sequence"/>
</dbReference>
<dbReference type="EMBL" id="CATNWA010005818">
    <property type="protein sequence ID" value="CAI9550842.1"/>
    <property type="molecule type" value="Genomic_DNA"/>
</dbReference>
<proteinExistence type="predicted"/>
<reference evidence="1" key="1">
    <citation type="submission" date="2023-05" db="EMBL/GenBank/DDBJ databases">
        <authorList>
            <person name="Stuckert A."/>
        </authorList>
    </citation>
    <scope>NUCLEOTIDE SEQUENCE</scope>
</reference>
<protein>
    <recommendedName>
        <fullName evidence="3">Bifunctional inhibitor/plant lipid transfer protein/seed storage helical domain-containing protein</fullName>
    </recommendedName>
</protein>
<evidence type="ECO:0000313" key="1">
    <source>
        <dbReference type="EMBL" id="CAI9550842.1"/>
    </source>
</evidence>
<evidence type="ECO:0008006" key="3">
    <source>
        <dbReference type="Google" id="ProtNLM"/>
    </source>
</evidence>
<feature type="non-terminal residue" evidence="1">
    <location>
        <position position="47"/>
    </location>
</feature>
<evidence type="ECO:0000313" key="2">
    <source>
        <dbReference type="Proteomes" id="UP001162483"/>
    </source>
</evidence>